<dbReference type="EMBL" id="BSXT01005183">
    <property type="protein sequence ID" value="GMF59979.1"/>
    <property type="molecule type" value="Genomic_DNA"/>
</dbReference>
<feature type="compositionally biased region" description="Polar residues" evidence="1">
    <location>
        <begin position="97"/>
        <end position="107"/>
    </location>
</feature>
<comment type="caution">
    <text evidence="2">The sequence shown here is derived from an EMBL/GenBank/DDBJ whole genome shotgun (WGS) entry which is preliminary data.</text>
</comment>
<organism evidence="2 3">
    <name type="scientific">Phytophthora fragariaefolia</name>
    <dbReference type="NCBI Taxonomy" id="1490495"/>
    <lineage>
        <taxon>Eukaryota</taxon>
        <taxon>Sar</taxon>
        <taxon>Stramenopiles</taxon>
        <taxon>Oomycota</taxon>
        <taxon>Peronosporomycetes</taxon>
        <taxon>Peronosporales</taxon>
        <taxon>Peronosporaceae</taxon>
        <taxon>Phytophthora</taxon>
    </lineage>
</organism>
<feature type="compositionally biased region" description="Polar residues" evidence="1">
    <location>
        <begin position="1"/>
        <end position="23"/>
    </location>
</feature>
<reference evidence="2" key="1">
    <citation type="submission" date="2023-04" db="EMBL/GenBank/DDBJ databases">
        <title>Phytophthora fragariaefolia NBRC 109709.</title>
        <authorList>
            <person name="Ichikawa N."/>
            <person name="Sato H."/>
            <person name="Tonouchi N."/>
        </authorList>
    </citation>
    <scope>NUCLEOTIDE SEQUENCE</scope>
    <source>
        <strain evidence="2">NBRC 109709</strain>
    </source>
</reference>
<dbReference type="OrthoDB" id="105214at2759"/>
<accession>A0A9W6YD47</accession>
<evidence type="ECO:0000256" key="1">
    <source>
        <dbReference type="SAM" id="MobiDB-lite"/>
    </source>
</evidence>
<dbReference type="AlphaFoldDB" id="A0A9W6YD47"/>
<proteinExistence type="predicted"/>
<protein>
    <submittedName>
        <fullName evidence="2">Unnamed protein product</fullName>
    </submittedName>
</protein>
<evidence type="ECO:0000313" key="3">
    <source>
        <dbReference type="Proteomes" id="UP001165121"/>
    </source>
</evidence>
<name>A0A9W6YD47_9STRA</name>
<feature type="compositionally biased region" description="Polar residues" evidence="1">
    <location>
        <begin position="37"/>
        <end position="65"/>
    </location>
</feature>
<gene>
    <name evidence="2" type="ORF">Pfra01_002601600</name>
</gene>
<feature type="compositionally biased region" description="Low complexity" evidence="1">
    <location>
        <begin position="69"/>
        <end position="90"/>
    </location>
</feature>
<dbReference type="Proteomes" id="UP001165121">
    <property type="component" value="Unassembled WGS sequence"/>
</dbReference>
<sequence length="415" mass="43597">MPTSSSYEGPQAGSMSTSSSTEEPQAGSMSTSSSYSGPQAGSMSTTSSYEGPQAGSMSTSSSTEGPQAGSLSTSSSSEGSQDGSMSTSSSYEGPQAGSMSTSSSTEGPQAGSLSISSSSEGSQDGSTAGSRSVGPVALSASDGCQQCVNTLRTCQIDVDCATVSRGKLSVLLKNALDTQNATPSADTPAEFEVDFASALSLLRDNAFTSKQTWFAIEDEFVCLGSISSNGNGCDVSYDDADNHKPSYLQVEKIDVILHVTTFQNTEWKITLNGTEFSYSPAATITNMRDAVTAFQSWLENWGKQESLEIHADSWDDDGSSPTTFDVKVYGNYDEVTGRYTMLSPALIPTFEAVGGIVTDNARNAGVSITLWDIKLKSTDPEPKYDKLLDLLGYGVVGAKMMQTASTFHNARLFLC</sequence>
<evidence type="ECO:0000313" key="2">
    <source>
        <dbReference type="EMBL" id="GMF59979.1"/>
    </source>
</evidence>
<feature type="compositionally biased region" description="Low complexity" evidence="1">
    <location>
        <begin position="111"/>
        <end position="126"/>
    </location>
</feature>
<feature type="region of interest" description="Disordered" evidence="1">
    <location>
        <begin position="1"/>
        <end position="135"/>
    </location>
</feature>
<keyword evidence="3" id="KW-1185">Reference proteome</keyword>